<evidence type="ECO:0000256" key="3">
    <source>
        <dbReference type="ARBA" id="ARBA00022475"/>
    </source>
</evidence>
<proteinExistence type="inferred from homology"/>
<keyword evidence="6 7" id="KW-0472">Membrane</keyword>
<dbReference type="Pfam" id="PF12911">
    <property type="entry name" value="OppC_N"/>
    <property type="match status" value="1"/>
</dbReference>
<evidence type="ECO:0000256" key="4">
    <source>
        <dbReference type="ARBA" id="ARBA00022692"/>
    </source>
</evidence>
<keyword evidence="2 7" id="KW-0813">Transport</keyword>
<feature type="transmembrane region" description="Helical" evidence="7">
    <location>
        <begin position="324"/>
        <end position="343"/>
    </location>
</feature>
<evidence type="ECO:0000313" key="10">
    <source>
        <dbReference type="EMBL" id="GAA0460459.1"/>
    </source>
</evidence>
<feature type="transmembrane region" description="Helical" evidence="7">
    <location>
        <begin position="64"/>
        <end position="88"/>
    </location>
</feature>
<name>A0ABP3JPV7_9ACTN</name>
<organism evidence="10 11">
    <name type="scientific">Streptomyces olivaceiscleroticus</name>
    <dbReference type="NCBI Taxonomy" id="68245"/>
    <lineage>
        <taxon>Bacteria</taxon>
        <taxon>Bacillati</taxon>
        <taxon>Actinomycetota</taxon>
        <taxon>Actinomycetes</taxon>
        <taxon>Kitasatosporales</taxon>
        <taxon>Streptomycetaceae</taxon>
        <taxon>Streptomyces</taxon>
    </lineage>
</organism>
<dbReference type="Proteomes" id="UP001500909">
    <property type="component" value="Unassembled WGS sequence"/>
</dbReference>
<evidence type="ECO:0000256" key="8">
    <source>
        <dbReference type="SAM" id="MobiDB-lite"/>
    </source>
</evidence>
<feature type="transmembrane region" description="Helical" evidence="7">
    <location>
        <begin position="267"/>
        <end position="287"/>
    </location>
</feature>
<comment type="subcellular location">
    <subcellularLocation>
        <location evidence="1 7">Cell membrane</location>
        <topology evidence="1 7">Multi-pass membrane protein</topology>
    </subcellularLocation>
</comment>
<accession>A0ABP3JPV7</accession>
<keyword evidence="11" id="KW-1185">Reference proteome</keyword>
<keyword evidence="5 7" id="KW-1133">Transmembrane helix</keyword>
<keyword evidence="3" id="KW-1003">Cell membrane</keyword>
<keyword evidence="4 7" id="KW-0812">Transmembrane</keyword>
<dbReference type="PANTHER" id="PTHR43386:SF1">
    <property type="entry name" value="D,D-DIPEPTIDE TRANSPORT SYSTEM PERMEASE PROTEIN DDPC-RELATED"/>
    <property type="match status" value="1"/>
</dbReference>
<feature type="transmembrane region" description="Helical" evidence="7">
    <location>
        <begin position="183"/>
        <end position="205"/>
    </location>
</feature>
<comment type="caution">
    <text evidence="10">The sequence shown here is derived from an EMBL/GenBank/DDBJ whole genome shotgun (WGS) entry which is preliminary data.</text>
</comment>
<comment type="similarity">
    <text evidence="7">Belongs to the binding-protein-dependent transport system permease family.</text>
</comment>
<dbReference type="SUPFAM" id="SSF161098">
    <property type="entry name" value="MetI-like"/>
    <property type="match status" value="1"/>
</dbReference>
<feature type="compositionally biased region" description="Polar residues" evidence="8">
    <location>
        <begin position="14"/>
        <end position="25"/>
    </location>
</feature>
<dbReference type="InterPro" id="IPR025966">
    <property type="entry name" value="OppC_N"/>
</dbReference>
<evidence type="ECO:0000256" key="7">
    <source>
        <dbReference type="RuleBase" id="RU363032"/>
    </source>
</evidence>
<evidence type="ECO:0000259" key="9">
    <source>
        <dbReference type="PROSITE" id="PS50928"/>
    </source>
</evidence>
<reference evidence="11" key="1">
    <citation type="journal article" date="2019" name="Int. J. Syst. Evol. Microbiol.">
        <title>The Global Catalogue of Microorganisms (GCM) 10K type strain sequencing project: providing services to taxonomists for standard genome sequencing and annotation.</title>
        <authorList>
            <consortium name="The Broad Institute Genomics Platform"/>
            <consortium name="The Broad Institute Genome Sequencing Center for Infectious Disease"/>
            <person name="Wu L."/>
            <person name="Ma J."/>
        </authorList>
    </citation>
    <scope>NUCLEOTIDE SEQUENCE [LARGE SCALE GENOMIC DNA]</scope>
    <source>
        <strain evidence="11">JCM 4805</strain>
    </source>
</reference>
<gene>
    <name evidence="10" type="ORF">GCM10010361_25460</name>
</gene>
<protein>
    <submittedName>
        <fullName evidence="10">ABC transporter permease</fullName>
    </submittedName>
</protein>
<feature type="region of interest" description="Disordered" evidence="8">
    <location>
        <begin position="1"/>
        <end position="46"/>
    </location>
</feature>
<dbReference type="CDD" id="cd06261">
    <property type="entry name" value="TM_PBP2"/>
    <property type="match status" value="1"/>
</dbReference>
<dbReference type="PANTHER" id="PTHR43386">
    <property type="entry name" value="OLIGOPEPTIDE TRANSPORT SYSTEM PERMEASE PROTEIN APPC"/>
    <property type="match status" value="1"/>
</dbReference>
<dbReference type="InterPro" id="IPR035906">
    <property type="entry name" value="MetI-like_sf"/>
</dbReference>
<dbReference type="Pfam" id="PF00528">
    <property type="entry name" value="BPD_transp_1"/>
    <property type="match status" value="1"/>
</dbReference>
<feature type="domain" description="ABC transmembrane type-1" evidence="9">
    <location>
        <begin position="145"/>
        <end position="343"/>
    </location>
</feature>
<dbReference type="EMBL" id="BAAABY010000020">
    <property type="protein sequence ID" value="GAA0460459.1"/>
    <property type="molecule type" value="Genomic_DNA"/>
</dbReference>
<evidence type="ECO:0000256" key="5">
    <source>
        <dbReference type="ARBA" id="ARBA00022989"/>
    </source>
</evidence>
<dbReference type="Gene3D" id="1.10.3720.10">
    <property type="entry name" value="MetI-like"/>
    <property type="match status" value="1"/>
</dbReference>
<evidence type="ECO:0000256" key="1">
    <source>
        <dbReference type="ARBA" id="ARBA00004651"/>
    </source>
</evidence>
<feature type="transmembrane region" description="Helical" evidence="7">
    <location>
        <begin position="145"/>
        <end position="171"/>
    </location>
</feature>
<evidence type="ECO:0000313" key="11">
    <source>
        <dbReference type="Proteomes" id="UP001500909"/>
    </source>
</evidence>
<evidence type="ECO:0000256" key="6">
    <source>
        <dbReference type="ARBA" id="ARBA00023136"/>
    </source>
</evidence>
<dbReference type="InterPro" id="IPR050366">
    <property type="entry name" value="BP-dependent_transpt_permease"/>
</dbReference>
<dbReference type="PROSITE" id="PS50928">
    <property type="entry name" value="ABC_TM1"/>
    <property type="match status" value="1"/>
</dbReference>
<dbReference type="InterPro" id="IPR000515">
    <property type="entry name" value="MetI-like"/>
</dbReference>
<sequence>MFQENSARGHFAMTSPSQTAVSKTDTPGLGPDGLSKGKDRKGGELVGRSPGQLMWTRFKRDRTGVFCACVILAFLLIAALAPVISMLYGKDATTLYGSNDANLLDEFGYPTGPNGGMSGSHWFGIEPQLGRDVFMQLVYGIRTSLGISVAVTLLTVLTGTVIGITAGYLGGRTDFWLSRVIDFLLAFPSQLTFVAFMPVVVALFVPPGEETPTYVRVLSLIIVQWALGWMGLSRLLRGQVLSLREREFVEAARITGASQWRIIRKELLPNVVTPILVQSTYMLPLFVTAEAGLSYLGVGIMEPTPDWGRMFQNAARYYENDPTYLLFPGAAMVIFVLCFNLLGDSVRDAFDPKSGR</sequence>
<evidence type="ECO:0000256" key="2">
    <source>
        <dbReference type="ARBA" id="ARBA00022448"/>
    </source>
</evidence>
<feature type="transmembrane region" description="Helical" evidence="7">
    <location>
        <begin position="217"/>
        <end position="236"/>
    </location>
</feature>